<name>A0ABQ5ELK2_9ASTR</name>
<dbReference type="EMBL" id="BQNB010016437">
    <property type="protein sequence ID" value="GJT51790.1"/>
    <property type="molecule type" value="Genomic_DNA"/>
</dbReference>
<reference evidence="1" key="1">
    <citation type="journal article" date="2022" name="Int. J. Mol. Sci.">
        <title>Draft Genome of Tanacetum Coccineum: Genomic Comparison of Closely Related Tanacetum-Family Plants.</title>
        <authorList>
            <person name="Yamashiro T."/>
            <person name="Shiraishi A."/>
            <person name="Nakayama K."/>
            <person name="Satake H."/>
        </authorList>
    </citation>
    <scope>NUCLEOTIDE SEQUENCE</scope>
</reference>
<dbReference type="Proteomes" id="UP001151760">
    <property type="component" value="Unassembled WGS sequence"/>
</dbReference>
<organism evidence="1 2">
    <name type="scientific">Tanacetum coccineum</name>
    <dbReference type="NCBI Taxonomy" id="301880"/>
    <lineage>
        <taxon>Eukaryota</taxon>
        <taxon>Viridiplantae</taxon>
        <taxon>Streptophyta</taxon>
        <taxon>Embryophyta</taxon>
        <taxon>Tracheophyta</taxon>
        <taxon>Spermatophyta</taxon>
        <taxon>Magnoliopsida</taxon>
        <taxon>eudicotyledons</taxon>
        <taxon>Gunneridae</taxon>
        <taxon>Pentapetalae</taxon>
        <taxon>asterids</taxon>
        <taxon>campanulids</taxon>
        <taxon>Asterales</taxon>
        <taxon>Asteraceae</taxon>
        <taxon>Asteroideae</taxon>
        <taxon>Anthemideae</taxon>
        <taxon>Anthemidinae</taxon>
        <taxon>Tanacetum</taxon>
    </lineage>
</organism>
<protein>
    <submittedName>
        <fullName evidence="1">Uncharacterized protein</fullName>
    </submittedName>
</protein>
<keyword evidence="2" id="KW-1185">Reference proteome</keyword>
<accession>A0ABQ5ELK2</accession>
<sequence>MDDPNITMEEYIKLEEEKARKRRKVFNWETAKYGKIAISFDDSDDEYYMVVFDKNSFSYKIISTNDLKTDSENDNEKVMPSLPSPEPKVNCFDDLDFFKNFENEFPAIVYNDAPTSKSDSLTEPILNPQHIDEFGLKNETSLCKYDEEEQNVLYLNDLFSFNIIQPDDLKSEKDIDDNEIDIIQSSGGNLVSKNGYDILG</sequence>
<evidence type="ECO:0000313" key="1">
    <source>
        <dbReference type="EMBL" id="GJT51790.1"/>
    </source>
</evidence>
<comment type="caution">
    <text evidence="1">The sequence shown here is derived from an EMBL/GenBank/DDBJ whole genome shotgun (WGS) entry which is preliminary data.</text>
</comment>
<gene>
    <name evidence="1" type="ORF">Tco_0977947</name>
</gene>
<proteinExistence type="predicted"/>
<reference evidence="1" key="2">
    <citation type="submission" date="2022-01" db="EMBL/GenBank/DDBJ databases">
        <authorList>
            <person name="Yamashiro T."/>
            <person name="Shiraishi A."/>
            <person name="Satake H."/>
            <person name="Nakayama K."/>
        </authorList>
    </citation>
    <scope>NUCLEOTIDE SEQUENCE</scope>
</reference>
<evidence type="ECO:0000313" key="2">
    <source>
        <dbReference type="Proteomes" id="UP001151760"/>
    </source>
</evidence>